<evidence type="ECO:0000256" key="1">
    <source>
        <dbReference type="ARBA" id="ARBA00023015"/>
    </source>
</evidence>
<reference evidence="8 9" key="1">
    <citation type="submission" date="2024-04" db="EMBL/GenBank/DDBJ databases">
        <title>Tritrichomonas musculus Genome.</title>
        <authorList>
            <person name="Alves-Ferreira E."/>
            <person name="Grigg M."/>
            <person name="Lorenzi H."/>
            <person name="Galac M."/>
        </authorList>
    </citation>
    <scope>NUCLEOTIDE SEQUENCE [LARGE SCALE GENOMIC DNA]</scope>
    <source>
        <strain evidence="8 9">EAF2021</strain>
    </source>
</reference>
<evidence type="ECO:0000259" key="6">
    <source>
        <dbReference type="PROSITE" id="PS50090"/>
    </source>
</evidence>
<keyword evidence="2" id="KW-0238">DNA-binding</keyword>
<evidence type="ECO:0000256" key="5">
    <source>
        <dbReference type="SAM" id="MobiDB-lite"/>
    </source>
</evidence>
<keyword evidence="4" id="KW-0539">Nucleus</keyword>
<dbReference type="Gene3D" id="1.10.10.60">
    <property type="entry name" value="Homeodomain-like"/>
    <property type="match status" value="2"/>
</dbReference>
<dbReference type="SUPFAM" id="SSF46689">
    <property type="entry name" value="Homeodomain-like"/>
    <property type="match status" value="2"/>
</dbReference>
<dbReference type="SMART" id="SM00717">
    <property type="entry name" value="SANT"/>
    <property type="match status" value="2"/>
</dbReference>
<dbReference type="PANTHER" id="PTHR46621">
    <property type="entry name" value="SNRNA-ACTIVATING PROTEIN COMPLEX SUBUNIT 4"/>
    <property type="match status" value="1"/>
</dbReference>
<feature type="domain" description="Myb-like" evidence="6">
    <location>
        <begin position="86"/>
        <end position="141"/>
    </location>
</feature>
<keyword evidence="9" id="KW-1185">Reference proteome</keyword>
<dbReference type="InterPro" id="IPR009057">
    <property type="entry name" value="Homeodomain-like_sf"/>
</dbReference>
<evidence type="ECO:0008006" key="10">
    <source>
        <dbReference type="Google" id="ProtNLM"/>
    </source>
</evidence>
<keyword evidence="1" id="KW-0805">Transcription regulation</keyword>
<accession>A0ABR2J0N8</accession>
<feature type="domain" description="HTH myb-type" evidence="7">
    <location>
        <begin position="149"/>
        <end position="196"/>
    </location>
</feature>
<keyword evidence="3" id="KW-0804">Transcription</keyword>
<dbReference type="EMBL" id="JAPFFF010000014">
    <property type="protein sequence ID" value="KAK8871079.1"/>
    <property type="molecule type" value="Genomic_DNA"/>
</dbReference>
<dbReference type="InterPro" id="IPR001005">
    <property type="entry name" value="SANT/Myb"/>
</dbReference>
<evidence type="ECO:0000256" key="4">
    <source>
        <dbReference type="ARBA" id="ARBA00023242"/>
    </source>
</evidence>
<protein>
    <recommendedName>
        <fullName evidence="10">Myb-like DNA-binding domain containing protein</fullName>
    </recommendedName>
</protein>
<dbReference type="Proteomes" id="UP001470230">
    <property type="component" value="Unassembled WGS sequence"/>
</dbReference>
<sequence length="352" mass="41445">MIPQQDLSLCNHQYGKKASYPSNLNSQVQVDESNLSRYQGNYNLNISNYHIINHISPNISCFSMNNHQHLSDQNNILNDKPQKSKEKTKTKKMFTKEEDQKLINAVEQLQNKKGFCWTQVSEIVGGGRTSRQCRERYKHYLDPEIKNPKWTIEEDILLQKKYAEYGPKWTVIAKFFKSRTDVNVKNRWTILSQRIHRVLTGNYKNFSIPYVKTLKNFLNFQSKASNQKQQQFNFNVSNGCNIIHPKPNNCDNLNNQVRIQKLKSPTEKVHQNRSSEKYSKKEEIHPENTKIDKKHENATDEQINQSDFDLADFEYENSIDDVCQSFDDQIQLDQNNNCFNDYFCDDDYCVFP</sequence>
<organism evidence="8 9">
    <name type="scientific">Tritrichomonas musculus</name>
    <dbReference type="NCBI Taxonomy" id="1915356"/>
    <lineage>
        <taxon>Eukaryota</taxon>
        <taxon>Metamonada</taxon>
        <taxon>Parabasalia</taxon>
        <taxon>Tritrichomonadida</taxon>
        <taxon>Tritrichomonadidae</taxon>
        <taxon>Tritrichomonas</taxon>
    </lineage>
</organism>
<name>A0ABR2J0N8_9EUKA</name>
<evidence type="ECO:0000313" key="8">
    <source>
        <dbReference type="EMBL" id="KAK8871079.1"/>
    </source>
</evidence>
<evidence type="ECO:0000259" key="7">
    <source>
        <dbReference type="PROSITE" id="PS51294"/>
    </source>
</evidence>
<comment type="caution">
    <text evidence="8">The sequence shown here is derived from an EMBL/GenBank/DDBJ whole genome shotgun (WGS) entry which is preliminary data.</text>
</comment>
<evidence type="ECO:0000313" key="9">
    <source>
        <dbReference type="Proteomes" id="UP001470230"/>
    </source>
</evidence>
<dbReference type="PANTHER" id="PTHR46621:SF1">
    <property type="entry name" value="SNRNA-ACTIVATING PROTEIN COMPLEX SUBUNIT 4"/>
    <property type="match status" value="1"/>
</dbReference>
<dbReference type="InterPro" id="IPR017930">
    <property type="entry name" value="Myb_dom"/>
</dbReference>
<evidence type="ECO:0000256" key="2">
    <source>
        <dbReference type="ARBA" id="ARBA00023125"/>
    </source>
</evidence>
<feature type="region of interest" description="Disordered" evidence="5">
    <location>
        <begin position="265"/>
        <end position="287"/>
    </location>
</feature>
<dbReference type="InterPro" id="IPR051575">
    <property type="entry name" value="Myb-like_DNA-bd"/>
</dbReference>
<dbReference type="PROSITE" id="PS51294">
    <property type="entry name" value="HTH_MYB"/>
    <property type="match status" value="2"/>
</dbReference>
<dbReference type="CDD" id="cd00167">
    <property type="entry name" value="SANT"/>
    <property type="match status" value="2"/>
</dbReference>
<feature type="domain" description="HTH myb-type" evidence="7">
    <location>
        <begin position="86"/>
        <end position="145"/>
    </location>
</feature>
<dbReference type="Pfam" id="PF13921">
    <property type="entry name" value="Myb_DNA-bind_6"/>
    <property type="match status" value="1"/>
</dbReference>
<evidence type="ECO:0000256" key="3">
    <source>
        <dbReference type="ARBA" id="ARBA00023163"/>
    </source>
</evidence>
<feature type="domain" description="Myb-like" evidence="6">
    <location>
        <begin position="142"/>
        <end position="192"/>
    </location>
</feature>
<proteinExistence type="predicted"/>
<dbReference type="PROSITE" id="PS50090">
    <property type="entry name" value="MYB_LIKE"/>
    <property type="match status" value="2"/>
</dbReference>
<gene>
    <name evidence="8" type="ORF">M9Y10_008992</name>
</gene>